<evidence type="ECO:0000256" key="1">
    <source>
        <dbReference type="SAM" id="Phobius"/>
    </source>
</evidence>
<dbReference type="PANTHER" id="PTHR23028:SF131">
    <property type="entry name" value="BLR2367 PROTEIN"/>
    <property type="match status" value="1"/>
</dbReference>
<sequence length="361" mass="39704">MASPQRLDQLTALRFFAALAVVGSHLWPLAEYPGPLQGLARTLLHEGYAGVSFFFMLSGYILAHSYTDRLASGAVPVRRYLVLRVARIAPLHWLVALPLAGLALWQDGLSIWLKVLVNLSLLQAWVPSSDWYFTINEPSWSLSDEAFFYACFAALACWPLRRLKGLAAGLLALNLGVVLWRLSTGQGAVLDGERNTLTHWLTYITPVARLLDFVVGMLVYHATWRGGTRRELGVAALLLTAMVAYPVLGVPDALRMQLAYLPIMALVIGIFGQGDGAVSRWLGGCPKLVLLGDASFALYLVHLPILHGGLWVQEWLGDAALPWLVWSTLVVLVSMGVSVVVYKGVEVPVARSLRRWIEARI</sequence>
<feature type="transmembrane region" description="Helical" evidence="1">
    <location>
        <begin position="140"/>
        <end position="158"/>
    </location>
</feature>
<keyword evidence="1" id="KW-1133">Transmembrane helix</keyword>
<dbReference type="InterPro" id="IPR050879">
    <property type="entry name" value="Acyltransferase_3"/>
</dbReference>
<name>A0A437N8H6_9SPHN</name>
<feature type="transmembrane region" description="Helical" evidence="1">
    <location>
        <begin position="12"/>
        <end position="28"/>
    </location>
</feature>
<keyword evidence="3" id="KW-0012">Acyltransferase</keyword>
<feature type="domain" description="Acyltransferase 3" evidence="2">
    <location>
        <begin position="9"/>
        <end position="342"/>
    </location>
</feature>
<dbReference type="PANTHER" id="PTHR23028">
    <property type="entry name" value="ACETYLTRANSFERASE"/>
    <property type="match status" value="1"/>
</dbReference>
<dbReference type="GO" id="GO:0000271">
    <property type="term" value="P:polysaccharide biosynthetic process"/>
    <property type="evidence" value="ECO:0007669"/>
    <property type="project" value="TreeGrafter"/>
</dbReference>
<dbReference type="AlphaFoldDB" id="A0A437N8H6"/>
<feature type="transmembrane region" description="Helical" evidence="1">
    <location>
        <begin position="203"/>
        <end position="220"/>
    </location>
</feature>
<feature type="transmembrane region" description="Helical" evidence="1">
    <location>
        <begin position="290"/>
        <end position="311"/>
    </location>
</feature>
<protein>
    <submittedName>
        <fullName evidence="3">Acyltransferase</fullName>
    </submittedName>
</protein>
<keyword evidence="1" id="KW-0472">Membrane</keyword>
<accession>A0A437N8H6</accession>
<feature type="transmembrane region" description="Helical" evidence="1">
    <location>
        <begin position="88"/>
        <end position="105"/>
    </location>
</feature>
<dbReference type="EMBL" id="SACO01000003">
    <property type="protein sequence ID" value="RVU06233.1"/>
    <property type="molecule type" value="Genomic_DNA"/>
</dbReference>
<dbReference type="Pfam" id="PF01757">
    <property type="entry name" value="Acyl_transf_3"/>
    <property type="match status" value="1"/>
</dbReference>
<keyword evidence="1" id="KW-0812">Transmembrane</keyword>
<dbReference type="GO" id="GO:0016747">
    <property type="term" value="F:acyltransferase activity, transferring groups other than amino-acyl groups"/>
    <property type="evidence" value="ECO:0007669"/>
    <property type="project" value="InterPro"/>
</dbReference>
<dbReference type="Proteomes" id="UP000282837">
    <property type="component" value="Unassembled WGS sequence"/>
</dbReference>
<gene>
    <name evidence="3" type="ORF">EOE18_05180</name>
</gene>
<keyword evidence="4" id="KW-1185">Reference proteome</keyword>
<dbReference type="GO" id="GO:0016020">
    <property type="term" value="C:membrane"/>
    <property type="evidence" value="ECO:0007669"/>
    <property type="project" value="TreeGrafter"/>
</dbReference>
<feature type="transmembrane region" description="Helical" evidence="1">
    <location>
        <begin position="260"/>
        <end position="278"/>
    </location>
</feature>
<feature type="transmembrane region" description="Helical" evidence="1">
    <location>
        <begin position="48"/>
        <end position="67"/>
    </location>
</feature>
<evidence type="ECO:0000259" key="2">
    <source>
        <dbReference type="Pfam" id="PF01757"/>
    </source>
</evidence>
<dbReference type="InterPro" id="IPR002656">
    <property type="entry name" value="Acyl_transf_3_dom"/>
</dbReference>
<evidence type="ECO:0000313" key="4">
    <source>
        <dbReference type="Proteomes" id="UP000282837"/>
    </source>
</evidence>
<proteinExistence type="predicted"/>
<evidence type="ECO:0000313" key="3">
    <source>
        <dbReference type="EMBL" id="RVU06233.1"/>
    </source>
</evidence>
<reference evidence="3 4" key="1">
    <citation type="submission" date="2019-01" db="EMBL/GenBank/DDBJ databases">
        <authorList>
            <person name="Chen W.-M."/>
        </authorList>
    </citation>
    <scope>NUCLEOTIDE SEQUENCE [LARGE SCALE GENOMIC DNA]</scope>
    <source>
        <strain evidence="3 4">FSY-9</strain>
    </source>
</reference>
<organism evidence="3 4">
    <name type="scientific">Novosphingobium umbonatum</name>
    <dbReference type="NCBI Taxonomy" id="1908524"/>
    <lineage>
        <taxon>Bacteria</taxon>
        <taxon>Pseudomonadati</taxon>
        <taxon>Pseudomonadota</taxon>
        <taxon>Alphaproteobacteria</taxon>
        <taxon>Sphingomonadales</taxon>
        <taxon>Sphingomonadaceae</taxon>
        <taxon>Novosphingobium</taxon>
    </lineage>
</organism>
<feature type="transmembrane region" description="Helical" evidence="1">
    <location>
        <begin position="232"/>
        <end position="248"/>
    </location>
</feature>
<feature type="transmembrane region" description="Helical" evidence="1">
    <location>
        <begin position="323"/>
        <end position="345"/>
    </location>
</feature>
<keyword evidence="3" id="KW-0808">Transferase</keyword>
<feature type="transmembrane region" description="Helical" evidence="1">
    <location>
        <begin position="165"/>
        <end position="183"/>
    </location>
</feature>
<comment type="caution">
    <text evidence="3">The sequence shown here is derived from an EMBL/GenBank/DDBJ whole genome shotgun (WGS) entry which is preliminary data.</text>
</comment>